<evidence type="ECO:0000313" key="2">
    <source>
        <dbReference type="Proteomes" id="UP000284785"/>
    </source>
</evidence>
<dbReference type="Proteomes" id="UP000284785">
    <property type="component" value="Unassembled WGS sequence"/>
</dbReference>
<gene>
    <name evidence="1" type="ORF">DW780_01125</name>
</gene>
<sequence>MDIKNLTEKEREALLNKLQAEKKKKDVDKRKNYEKVRAKFLASTEKRLRKYLKDGQDFKEWLQNEAINYYELLKSYGDLRRDEQLGFQVQNEKFRVLVKGNKVKGFDERADIAEKRLVDYLNVWIEKKGDGDRNPIYKLAMSLIQRNEVGNLDYKSISRLYKLEEDFNDPEYSSIMKLFRESNVVEGTVVRFYFEEKDEDNQWTRIEPSFNKM</sequence>
<evidence type="ECO:0000313" key="1">
    <source>
        <dbReference type="EMBL" id="RHD91635.1"/>
    </source>
</evidence>
<dbReference type="Pfam" id="PF11363">
    <property type="entry name" value="DUF3164"/>
    <property type="match status" value="1"/>
</dbReference>
<dbReference type="AlphaFoldDB" id="A0A414HV21"/>
<accession>A0A414HV21</accession>
<proteinExistence type="predicted"/>
<dbReference type="EMBL" id="QSJP01000001">
    <property type="protein sequence ID" value="RHD91635.1"/>
    <property type="molecule type" value="Genomic_DNA"/>
</dbReference>
<name>A0A414HV21_BACT4</name>
<organism evidence="1 2">
    <name type="scientific">Bacteroides thetaiotaomicron</name>
    <dbReference type="NCBI Taxonomy" id="818"/>
    <lineage>
        <taxon>Bacteria</taxon>
        <taxon>Pseudomonadati</taxon>
        <taxon>Bacteroidota</taxon>
        <taxon>Bacteroidia</taxon>
        <taxon>Bacteroidales</taxon>
        <taxon>Bacteroidaceae</taxon>
        <taxon>Bacteroides</taxon>
    </lineage>
</organism>
<protein>
    <submittedName>
        <fullName evidence="1">DUF3164 domain-containing protein</fullName>
    </submittedName>
</protein>
<reference evidence="1 2" key="1">
    <citation type="submission" date="2018-08" db="EMBL/GenBank/DDBJ databases">
        <title>A genome reference for cultivated species of the human gut microbiota.</title>
        <authorList>
            <person name="Zou Y."/>
            <person name="Xue W."/>
            <person name="Luo G."/>
        </authorList>
    </citation>
    <scope>NUCLEOTIDE SEQUENCE [LARGE SCALE GENOMIC DNA]</scope>
    <source>
        <strain evidence="1 2">AM30-26</strain>
    </source>
</reference>
<dbReference type="RefSeq" id="WP_118214339.1">
    <property type="nucleotide sequence ID" value="NZ_JADMTW010000022.1"/>
</dbReference>
<comment type="caution">
    <text evidence="1">The sequence shown here is derived from an EMBL/GenBank/DDBJ whole genome shotgun (WGS) entry which is preliminary data.</text>
</comment>
<dbReference type="InterPro" id="IPR021505">
    <property type="entry name" value="Phage_B3_Orf6"/>
</dbReference>